<evidence type="ECO:0000313" key="2">
    <source>
        <dbReference type="Proteomes" id="UP000190435"/>
    </source>
</evidence>
<proteinExistence type="predicted"/>
<accession>A0A1T0ABH2</accession>
<comment type="caution">
    <text evidence="1">The sequence shown here is derived from an EMBL/GenBank/DDBJ whole genome shotgun (WGS) entry which is preliminary data.</text>
</comment>
<protein>
    <submittedName>
        <fullName evidence="1">Uncharacterized protein</fullName>
    </submittedName>
</protein>
<sequence length="59" mass="6800">MPLLSKLPYCSTFLAQHQFADFWLGGLLNWQAAKLTSNVIKNQQTARQNSQAQTHRLKR</sequence>
<name>A0A1T0ABH2_9GAMM</name>
<dbReference type="EMBL" id="MUXU01000006">
    <property type="protein sequence ID" value="OOR93077.1"/>
    <property type="molecule type" value="Genomic_DNA"/>
</dbReference>
<keyword evidence="2" id="KW-1185">Reference proteome</keyword>
<organism evidence="1 2">
    <name type="scientific">Moraxella caviae</name>
    <dbReference type="NCBI Taxonomy" id="34060"/>
    <lineage>
        <taxon>Bacteria</taxon>
        <taxon>Pseudomonadati</taxon>
        <taxon>Pseudomonadota</taxon>
        <taxon>Gammaproteobacteria</taxon>
        <taxon>Moraxellales</taxon>
        <taxon>Moraxellaceae</taxon>
        <taxon>Moraxella</taxon>
    </lineage>
</organism>
<dbReference type="Proteomes" id="UP000190435">
    <property type="component" value="Unassembled WGS sequence"/>
</dbReference>
<dbReference type="AlphaFoldDB" id="A0A1T0ABH2"/>
<dbReference type="STRING" id="34060.B0181_00935"/>
<gene>
    <name evidence="1" type="ORF">B0181_00935</name>
</gene>
<reference evidence="1 2" key="1">
    <citation type="submission" date="2017-02" db="EMBL/GenBank/DDBJ databases">
        <title>Draft genome sequence of Moraxella caviae CCUG 355 type strain.</title>
        <authorList>
            <person name="Engstrom-Jakobsson H."/>
            <person name="Salva-Serra F."/>
            <person name="Thorell K."/>
            <person name="Gonzales-Siles L."/>
            <person name="Karlsson R."/>
            <person name="Boulund F."/>
            <person name="Engstrand L."/>
            <person name="Moore E."/>
        </authorList>
    </citation>
    <scope>NUCLEOTIDE SEQUENCE [LARGE SCALE GENOMIC DNA]</scope>
    <source>
        <strain evidence="1 2">CCUG 355</strain>
    </source>
</reference>
<evidence type="ECO:0000313" key="1">
    <source>
        <dbReference type="EMBL" id="OOR93077.1"/>
    </source>
</evidence>